<organism evidence="1 2">
    <name type="scientific">Silurus asotus</name>
    <name type="common">Amur catfish</name>
    <name type="synonym">Parasilurus asotus</name>
    <dbReference type="NCBI Taxonomy" id="30991"/>
    <lineage>
        <taxon>Eukaryota</taxon>
        <taxon>Metazoa</taxon>
        <taxon>Chordata</taxon>
        <taxon>Craniata</taxon>
        <taxon>Vertebrata</taxon>
        <taxon>Euteleostomi</taxon>
        <taxon>Actinopterygii</taxon>
        <taxon>Neopterygii</taxon>
        <taxon>Teleostei</taxon>
        <taxon>Ostariophysi</taxon>
        <taxon>Siluriformes</taxon>
        <taxon>Siluridae</taxon>
        <taxon>Silurus</taxon>
    </lineage>
</organism>
<evidence type="ECO:0000313" key="1">
    <source>
        <dbReference type="EMBL" id="KAI5629568.1"/>
    </source>
</evidence>
<name>A0AAD5B6G7_SILAS</name>
<dbReference type="EMBL" id="MU535325">
    <property type="protein sequence ID" value="KAI5629568.1"/>
    <property type="molecule type" value="Genomic_DNA"/>
</dbReference>
<accession>A0AAD5B6G7</accession>
<dbReference type="Proteomes" id="UP001205998">
    <property type="component" value="Unassembled WGS sequence"/>
</dbReference>
<proteinExistence type="predicted"/>
<dbReference type="AlphaFoldDB" id="A0AAD5B6G7"/>
<sequence>MAVEEEGLKVFQSVKIKIDCDNHRDQSSAFESDQFINSTNVEGKDAAAYSQVPKVFPGLKTSNRWQNPSGHFLVILESGFLNSVDERSRGNDDECFARAVFAGWSHRVQAKDIMALNAMNTLYKTAKHVVGTTEGKHVASAIILSEQKDKKLLSITRRGGVVIVYAIGEGVFARDGNIPDCSH</sequence>
<evidence type="ECO:0000313" key="2">
    <source>
        <dbReference type="Proteomes" id="UP001205998"/>
    </source>
</evidence>
<gene>
    <name evidence="1" type="ORF">C0J50_7960</name>
</gene>
<keyword evidence="2" id="KW-1185">Reference proteome</keyword>
<reference evidence="1" key="1">
    <citation type="submission" date="2018-07" db="EMBL/GenBank/DDBJ databases">
        <title>Comparative genomics of catfishes provides insights into carnivory and benthic adaptation.</title>
        <authorList>
            <person name="Zhang Y."/>
            <person name="Wang D."/>
            <person name="Peng Z."/>
            <person name="Zheng S."/>
            <person name="Shao F."/>
            <person name="Tao W."/>
        </authorList>
    </citation>
    <scope>NUCLEOTIDE SEQUENCE</scope>
    <source>
        <strain evidence="1">Chongqing</strain>
    </source>
</reference>
<protein>
    <submittedName>
        <fullName evidence="1">Uncharacterized protein</fullName>
    </submittedName>
</protein>
<comment type="caution">
    <text evidence="1">The sequence shown here is derived from an EMBL/GenBank/DDBJ whole genome shotgun (WGS) entry which is preliminary data.</text>
</comment>